<protein>
    <submittedName>
        <fullName evidence="2">Positive regulation of synapse structural plasticity</fullName>
    </submittedName>
</protein>
<dbReference type="CDD" id="cd00657">
    <property type="entry name" value="Ferritin_like"/>
    <property type="match status" value="1"/>
</dbReference>
<dbReference type="PANTHER" id="PTHR34400:SF4">
    <property type="entry name" value="MEMBRANE PROTEIN"/>
    <property type="match status" value="1"/>
</dbReference>
<keyword evidence="3" id="KW-1185">Reference proteome</keyword>
<evidence type="ECO:0000313" key="3">
    <source>
        <dbReference type="Proteomes" id="UP001163046"/>
    </source>
</evidence>
<dbReference type="InterPro" id="IPR009078">
    <property type="entry name" value="Ferritin-like_SF"/>
</dbReference>
<name>A0A9X0DD56_9CNID</name>
<dbReference type="Pfam" id="PF12902">
    <property type="entry name" value="Ferritin-like"/>
    <property type="match status" value="2"/>
</dbReference>
<dbReference type="InterPro" id="IPR012347">
    <property type="entry name" value="Ferritin-like"/>
</dbReference>
<sequence>MNVYTASTVQFVITIALLNTESKATIPDPKPGVAEKTPDQDADIPDDPYMNYLQWPHFHFSGTFISDTSTVNNDPFNYDTEKFVQADQLPNEVKGNPSYNPRGSGEWSVNGSVTHVCYANGHCVGDDEGNKDTEPLMAAPILEGGNMTAAKMVDLDTQAQLFSEIWGWRIQIGNLFSADFTPVPFKYIWAKMITTEGYEDSAYGAVYQSVLSNIRWIDNGKDSPFIKQLQTAMNNDNIDSERLSIRFNVDMFTADPKKSTFTMGRVTGTIGLLGRKSPPFFTRGRMMKPLNNDKLHNAPFYVDQKKGKLFVDFGNSLPIDENGSFDTKILGNLLVAVPLDTNPSLTCSDDLLWLGLIYNKFPNWYHNSAGVQVFPTLGSLSPDEIKTIGQNPLVVAEVTGTMPVLNCKKVVMAEARDGIDIHPYNKWTFRKNPGERANAQLIATKFGKPLAGARVNLGPCNCLSISFGGGPPIGQPPLPVPSHAITNEHGIATFDIEVKDPKNNRSYIDGQIYHFIYSLESQDINCENLCEKDALKLLNSLIVIKAWDHYTPKGNEPTWLDDIYPIFKQYANLYPVMTDNFVDLGNYYEVINYKLAIKRSMELPMSHPNHMPVVRDLSSSKRKVILKWLSKEKPLIGNPQSHYSVEHLRNDLQTALQLEHSTIPPYLTALASIKSSYNLEIQKVMKAIIIQEMMHMALVANILNAVGGKPSLYSKDFIPHYPSRLPGGVQPDLVVPIEKISLGLIRNIFMKIEQPVLELEHISSFQHTFSFIHRHKNMVETGHCQKNEEGTCSTELNTDTEPQIRFPVDGLVDEDPSPCRLTSFAGKQFGTDFQSSHLERVRQMLFEQDVQENDKQYHPIFPGDDTQTIVKHHNTIGAFYNHIMNALGNLTDCGRNNSIFTGDPNKQVDFHHWSVHGHSLKVYDYFTAVEAIQDIVEQVKVALRVTPLPGIQGRRRTFHITSCSTQVVEKHEIQVVETVSPPDNDDDSVVDFTKLCNGTYYFNGTKIPFDPKVFGRWFQSQHVKIHSGFKSL</sequence>
<dbReference type="InterPro" id="IPR026820">
    <property type="entry name" value="VioB/RebD_dom"/>
</dbReference>
<feature type="domain" description="Iminophenyl-pyruvate dimer synthase" evidence="1">
    <location>
        <begin position="652"/>
        <end position="764"/>
    </location>
</feature>
<proteinExistence type="predicted"/>
<dbReference type="Proteomes" id="UP001163046">
    <property type="component" value="Unassembled WGS sequence"/>
</dbReference>
<organism evidence="2 3">
    <name type="scientific">Desmophyllum pertusum</name>
    <dbReference type="NCBI Taxonomy" id="174260"/>
    <lineage>
        <taxon>Eukaryota</taxon>
        <taxon>Metazoa</taxon>
        <taxon>Cnidaria</taxon>
        <taxon>Anthozoa</taxon>
        <taxon>Hexacorallia</taxon>
        <taxon>Scleractinia</taxon>
        <taxon>Caryophylliina</taxon>
        <taxon>Caryophylliidae</taxon>
        <taxon>Desmophyllum</taxon>
    </lineage>
</organism>
<comment type="caution">
    <text evidence="2">The sequence shown here is derived from an EMBL/GenBank/DDBJ whole genome shotgun (WGS) entry which is preliminary data.</text>
</comment>
<gene>
    <name evidence="2" type="primary">FRMPD3_1</name>
    <name evidence="2" type="ORF">OS493_003331</name>
</gene>
<evidence type="ECO:0000259" key="1">
    <source>
        <dbReference type="Pfam" id="PF12902"/>
    </source>
</evidence>
<dbReference type="Gene3D" id="1.20.1260.10">
    <property type="match status" value="1"/>
</dbReference>
<dbReference type="SUPFAM" id="SSF47240">
    <property type="entry name" value="Ferritin-like"/>
    <property type="match status" value="1"/>
</dbReference>
<dbReference type="EMBL" id="MU825397">
    <property type="protein sequence ID" value="KAJ7393674.1"/>
    <property type="molecule type" value="Genomic_DNA"/>
</dbReference>
<feature type="domain" description="Iminophenyl-pyruvate dimer synthase" evidence="1">
    <location>
        <begin position="864"/>
        <end position="938"/>
    </location>
</feature>
<reference evidence="2" key="1">
    <citation type="submission" date="2023-01" db="EMBL/GenBank/DDBJ databases">
        <title>Genome assembly of the deep-sea coral Lophelia pertusa.</title>
        <authorList>
            <person name="Herrera S."/>
            <person name="Cordes E."/>
        </authorList>
    </citation>
    <scope>NUCLEOTIDE SEQUENCE</scope>
    <source>
        <strain evidence="2">USNM1676648</strain>
        <tissue evidence="2">Polyp</tissue>
    </source>
</reference>
<evidence type="ECO:0000313" key="2">
    <source>
        <dbReference type="EMBL" id="KAJ7393674.1"/>
    </source>
</evidence>
<dbReference type="AlphaFoldDB" id="A0A9X0DD56"/>
<dbReference type="OrthoDB" id="5966378at2759"/>
<accession>A0A9X0DD56</accession>
<dbReference type="PANTHER" id="PTHR34400">
    <property type="match status" value="1"/>
</dbReference>